<reference evidence="4 5" key="1">
    <citation type="submission" date="2020-08" db="EMBL/GenBank/DDBJ databases">
        <title>A Genomic Blueprint of the Chicken Gut Microbiome.</title>
        <authorList>
            <person name="Gilroy R."/>
            <person name="Ravi A."/>
            <person name="Getino M."/>
            <person name="Pursley I."/>
            <person name="Horton D.L."/>
            <person name="Alikhan N.-F."/>
            <person name="Baker D."/>
            <person name="Gharbi K."/>
            <person name="Hall N."/>
            <person name="Watson M."/>
            <person name="Adriaenssens E.M."/>
            <person name="Foster-Nyarko E."/>
            <person name="Jarju S."/>
            <person name="Secka A."/>
            <person name="Antonio M."/>
            <person name="Oren A."/>
            <person name="Chaudhuri R."/>
            <person name="La Ragione R.M."/>
            <person name="Hildebrand F."/>
            <person name="Pallen M.J."/>
        </authorList>
    </citation>
    <scope>NUCLEOTIDE SEQUENCE [LARGE SCALE GENOMIC DNA]</scope>
    <source>
        <strain evidence="4 5">Sa2BUA2</strain>
    </source>
</reference>
<evidence type="ECO:0000259" key="3">
    <source>
        <dbReference type="Pfam" id="PF02826"/>
    </source>
</evidence>
<proteinExistence type="predicted"/>
<keyword evidence="1" id="KW-0560">Oxidoreductase</keyword>
<dbReference type="SUPFAM" id="SSF52283">
    <property type="entry name" value="Formate/glycerate dehydrogenase catalytic domain-like"/>
    <property type="match status" value="1"/>
</dbReference>
<accession>A0ABR8YGL9</accession>
<dbReference type="Pfam" id="PF02826">
    <property type="entry name" value="2-Hacid_dh_C"/>
    <property type="match status" value="1"/>
</dbReference>
<dbReference type="PANTHER" id="PTHR43333">
    <property type="entry name" value="2-HACID_DH_C DOMAIN-CONTAINING PROTEIN"/>
    <property type="match status" value="1"/>
</dbReference>
<organism evidence="4 5">
    <name type="scientific">Arthrobacter pullicola</name>
    <dbReference type="NCBI Taxonomy" id="2762224"/>
    <lineage>
        <taxon>Bacteria</taxon>
        <taxon>Bacillati</taxon>
        <taxon>Actinomycetota</taxon>
        <taxon>Actinomycetes</taxon>
        <taxon>Micrococcales</taxon>
        <taxon>Micrococcaceae</taxon>
        <taxon>Arthrobacter</taxon>
    </lineage>
</organism>
<dbReference type="InterPro" id="IPR006140">
    <property type="entry name" value="D-isomer_DH_NAD-bd"/>
</dbReference>
<keyword evidence="2" id="KW-0520">NAD</keyword>
<protein>
    <submittedName>
        <fullName evidence="4">D-2-hydroxyacid dehydrogenase</fullName>
    </submittedName>
</protein>
<dbReference type="CDD" id="cd05300">
    <property type="entry name" value="2-Hacid_dh_1"/>
    <property type="match status" value="1"/>
</dbReference>
<evidence type="ECO:0000313" key="4">
    <source>
        <dbReference type="EMBL" id="MBD8043371.1"/>
    </source>
</evidence>
<comment type="caution">
    <text evidence="4">The sequence shown here is derived from an EMBL/GenBank/DDBJ whole genome shotgun (WGS) entry which is preliminary data.</text>
</comment>
<evidence type="ECO:0000256" key="1">
    <source>
        <dbReference type="ARBA" id="ARBA00023002"/>
    </source>
</evidence>
<evidence type="ECO:0000256" key="2">
    <source>
        <dbReference type="ARBA" id="ARBA00023027"/>
    </source>
</evidence>
<dbReference type="SUPFAM" id="SSF51735">
    <property type="entry name" value="NAD(P)-binding Rossmann-fold domains"/>
    <property type="match status" value="1"/>
</dbReference>
<gene>
    <name evidence="4" type="ORF">H9638_06040</name>
</gene>
<feature type="domain" description="D-isomer specific 2-hydroxyacid dehydrogenase NAD-binding" evidence="3">
    <location>
        <begin position="81"/>
        <end position="253"/>
    </location>
</feature>
<evidence type="ECO:0000313" key="5">
    <source>
        <dbReference type="Proteomes" id="UP000652763"/>
    </source>
</evidence>
<dbReference type="InterPro" id="IPR036291">
    <property type="entry name" value="NAD(P)-bd_dom_sf"/>
</dbReference>
<dbReference type="Gene3D" id="3.40.50.720">
    <property type="entry name" value="NAD(P)-binding Rossmann-like Domain"/>
    <property type="match status" value="2"/>
</dbReference>
<dbReference type="EMBL" id="JACSQC010000002">
    <property type="protein sequence ID" value="MBD8043371.1"/>
    <property type="molecule type" value="Genomic_DNA"/>
</dbReference>
<keyword evidence="5" id="KW-1185">Reference proteome</keyword>
<sequence>MTVTDAGGLPRAVAGADVLFLWDFFSSALQDAWPHADALKWVHVAAAGVDAMLFEELRSSGVVLTNAHGTFDQPIAEFVLASILAHNKQLHLSKRLQQDSVWKHRELTRTAGSRALVVGTGGIGRATARLLRAVGLEVRGVGRTPREQDPDFGTVAASSDLAEHAGWADHVVLAAPLTEQTRDLVDDVVLAAMQPSAHLINVGRGALVDEDALLQALRRGQIAAASLDVFREEPLPVSHPFWGLENVHLSAHMCGDVVGWRDALARQFQDNLERWTTGADLANVVDKQRGYVSSR</sequence>
<dbReference type="Proteomes" id="UP000652763">
    <property type="component" value="Unassembled WGS sequence"/>
</dbReference>
<name>A0ABR8YGL9_9MICC</name>
<dbReference type="PANTHER" id="PTHR43333:SF1">
    <property type="entry name" value="D-ISOMER SPECIFIC 2-HYDROXYACID DEHYDROGENASE NAD-BINDING DOMAIN-CONTAINING PROTEIN"/>
    <property type="match status" value="1"/>
</dbReference>